<dbReference type="GO" id="GO:0008270">
    <property type="term" value="F:zinc ion binding"/>
    <property type="evidence" value="ECO:0007669"/>
    <property type="project" value="InterPro"/>
</dbReference>
<protein>
    <recommendedName>
        <fullName evidence="5">Aminopeptidase N</fullName>
        <ecNumber evidence="4">3.4.11.2</ecNumber>
    </recommendedName>
    <alternativeName>
        <fullName evidence="11">Alanine aminopeptidase</fullName>
    </alternativeName>
    <alternativeName>
        <fullName evidence="12">Lysyl aminopeptidase</fullName>
    </alternativeName>
</protein>
<dbReference type="PANTHER" id="PTHR11533">
    <property type="entry name" value="PROTEASE M1 ZINC METALLOPROTEASE"/>
    <property type="match status" value="1"/>
</dbReference>
<evidence type="ECO:0000256" key="1">
    <source>
        <dbReference type="ARBA" id="ARBA00000098"/>
    </source>
</evidence>
<evidence type="ECO:0000313" key="15">
    <source>
        <dbReference type="EMBL" id="KHF44289.1"/>
    </source>
</evidence>
<feature type="domain" description="Aminopeptidase N-like N-terminal" evidence="14">
    <location>
        <begin position="52"/>
        <end position="225"/>
    </location>
</feature>
<comment type="caution">
    <text evidence="15">The sequence shown here is derived from an EMBL/GenBank/DDBJ whole genome shotgun (WGS) entry which is preliminary data.</text>
</comment>
<evidence type="ECO:0000256" key="11">
    <source>
        <dbReference type="ARBA" id="ARBA00029811"/>
    </source>
</evidence>
<dbReference type="InterPro" id="IPR042097">
    <property type="entry name" value="Aminopeptidase_N-like_N_sf"/>
</dbReference>
<keyword evidence="8" id="KW-0378">Hydrolase</keyword>
<dbReference type="PANTHER" id="PTHR11533:SF297">
    <property type="entry name" value="AMINOPEPTIDASE N"/>
    <property type="match status" value="1"/>
</dbReference>
<dbReference type="Gene3D" id="2.60.40.1730">
    <property type="entry name" value="tricorn interacting facor f3 domain"/>
    <property type="match status" value="1"/>
</dbReference>
<keyword evidence="9" id="KW-0862">Zinc</keyword>
<evidence type="ECO:0000256" key="8">
    <source>
        <dbReference type="ARBA" id="ARBA00022801"/>
    </source>
</evidence>
<proteinExistence type="inferred from homology"/>
<dbReference type="SUPFAM" id="SSF55486">
    <property type="entry name" value="Metalloproteases ('zincins'), catalytic domain"/>
    <property type="match status" value="1"/>
</dbReference>
<name>A0A837D8V2_9PSEU</name>
<keyword evidence="7" id="KW-0479">Metal-binding</keyword>
<dbReference type="Proteomes" id="UP000030848">
    <property type="component" value="Unassembled WGS sequence"/>
</dbReference>
<keyword evidence="10" id="KW-0482">Metalloprotease</keyword>
<dbReference type="SUPFAM" id="SSF63737">
    <property type="entry name" value="Leukotriene A4 hydrolase N-terminal domain"/>
    <property type="match status" value="1"/>
</dbReference>
<dbReference type="InterPro" id="IPR050344">
    <property type="entry name" value="Peptidase_M1_aminopeptidases"/>
</dbReference>
<evidence type="ECO:0000256" key="9">
    <source>
        <dbReference type="ARBA" id="ARBA00022833"/>
    </source>
</evidence>
<dbReference type="GO" id="GO:0016285">
    <property type="term" value="F:alanyl aminopeptidase activity"/>
    <property type="evidence" value="ECO:0007669"/>
    <property type="project" value="UniProtKB-EC"/>
</dbReference>
<sequence>MCGIVSIVAACTAPQDQTQRDQSGETITGRHGAAGIGDDYYPEAGNGGYDVENYAVTVRYDAESGHLTGDTTVTARAEHDLSRFNLDLRGFTVSSVEVNGEAAEFKRTGDAELVITPAEPVREGDVLETRVRYEGKPLPGERGQLGGNGWYRTASGGAFVLGEPESASYWFPVNEHPRDKATFTLTASVPEGWTAVSIGTSDEPVTQDGWTTTTWTETNPIPSYLTLFAVDKFTVETGQLPDGTPVRNVFAPGAEEARQDAEYTEEVIAFLESRFGDYPANTAGGIYLDTPTGFALETQGTPTYPPDTTVDLLVHELAHQWYGNSVSIQSWADICLSECFASYAAWLWSEEKDGTDLNANYRNQIELWRDDAAYWSRPLYDMGAGNEFDAVYSKGPLAVHALRLRIGDEAFDRLLREWPAEYANGNASWEQFEEFTERIAGEELDAFFEDWFRGTELPAKEHLHPDLYSR</sequence>
<comment type="cofactor">
    <cofactor evidence="2">
        <name>Zn(2+)</name>
        <dbReference type="ChEBI" id="CHEBI:29105"/>
    </cofactor>
</comment>
<evidence type="ECO:0000313" key="16">
    <source>
        <dbReference type="Proteomes" id="UP000030848"/>
    </source>
</evidence>
<evidence type="ECO:0000256" key="7">
    <source>
        <dbReference type="ARBA" id="ARBA00022723"/>
    </source>
</evidence>
<evidence type="ECO:0000256" key="6">
    <source>
        <dbReference type="ARBA" id="ARBA00022670"/>
    </source>
</evidence>
<accession>A0A837D8V2</accession>
<dbReference type="PRINTS" id="PR00756">
    <property type="entry name" value="ALADIPTASE"/>
</dbReference>
<comment type="catalytic activity">
    <reaction evidence="1">
        <text>Release of an N-terminal amino acid, Xaa-|-Yaa- from a peptide, amide or arylamide. Xaa is preferably Ala, but may be most amino acids including Pro (slow action). When a terminal hydrophobic residue is followed by a prolyl residue, the two may be released as an intact Xaa-Pro dipeptide.</text>
        <dbReference type="EC" id="3.4.11.2"/>
    </reaction>
</comment>
<dbReference type="InterPro" id="IPR014782">
    <property type="entry name" value="Peptidase_M1_dom"/>
</dbReference>
<evidence type="ECO:0000256" key="2">
    <source>
        <dbReference type="ARBA" id="ARBA00001947"/>
    </source>
</evidence>
<dbReference type="InterPro" id="IPR045357">
    <property type="entry name" value="Aminopeptidase_N-like_N"/>
</dbReference>
<dbReference type="Gene3D" id="1.10.390.10">
    <property type="entry name" value="Neutral Protease Domain 2"/>
    <property type="match status" value="1"/>
</dbReference>
<dbReference type="GO" id="GO:0006508">
    <property type="term" value="P:proteolysis"/>
    <property type="evidence" value="ECO:0007669"/>
    <property type="project" value="UniProtKB-KW"/>
</dbReference>
<dbReference type="InterPro" id="IPR027268">
    <property type="entry name" value="Peptidase_M4/M1_CTD_sf"/>
</dbReference>
<evidence type="ECO:0000259" key="13">
    <source>
        <dbReference type="Pfam" id="PF01433"/>
    </source>
</evidence>
<dbReference type="GO" id="GO:0008237">
    <property type="term" value="F:metallopeptidase activity"/>
    <property type="evidence" value="ECO:0007669"/>
    <property type="project" value="UniProtKB-KW"/>
</dbReference>
<evidence type="ECO:0000256" key="12">
    <source>
        <dbReference type="ARBA" id="ARBA00031533"/>
    </source>
</evidence>
<dbReference type="InterPro" id="IPR001930">
    <property type="entry name" value="Peptidase_M1"/>
</dbReference>
<evidence type="ECO:0000256" key="10">
    <source>
        <dbReference type="ARBA" id="ARBA00023049"/>
    </source>
</evidence>
<reference evidence="15 16" key="1">
    <citation type="submission" date="2014-10" db="EMBL/GenBank/DDBJ databases">
        <title>Genome sequence of Micropolyspora internatus JCM3315.</title>
        <authorList>
            <person name="Shin S.-K."/>
            <person name="Yi H."/>
        </authorList>
    </citation>
    <scope>NUCLEOTIDE SEQUENCE [LARGE SCALE GENOMIC DNA]</scope>
    <source>
        <strain evidence="15 16">JCM 3315</strain>
    </source>
</reference>
<dbReference type="EMBL" id="JRZE01000003">
    <property type="protein sequence ID" value="KHF44289.1"/>
    <property type="molecule type" value="Genomic_DNA"/>
</dbReference>
<feature type="domain" description="Peptidase M1 membrane alanine aminopeptidase" evidence="13">
    <location>
        <begin position="306"/>
        <end position="451"/>
    </location>
</feature>
<gene>
    <name evidence="15" type="ORF">MINT15_11710</name>
</gene>
<evidence type="ECO:0000256" key="3">
    <source>
        <dbReference type="ARBA" id="ARBA00010136"/>
    </source>
</evidence>
<dbReference type="Pfam" id="PF17900">
    <property type="entry name" value="Peptidase_M1_N"/>
    <property type="match status" value="1"/>
</dbReference>
<dbReference type="Pfam" id="PF01433">
    <property type="entry name" value="Peptidase_M1"/>
    <property type="match status" value="1"/>
</dbReference>
<evidence type="ECO:0000256" key="4">
    <source>
        <dbReference type="ARBA" id="ARBA00012564"/>
    </source>
</evidence>
<organism evidence="15 16">
    <name type="scientific">Saccharomonospora viridis</name>
    <dbReference type="NCBI Taxonomy" id="1852"/>
    <lineage>
        <taxon>Bacteria</taxon>
        <taxon>Bacillati</taxon>
        <taxon>Actinomycetota</taxon>
        <taxon>Actinomycetes</taxon>
        <taxon>Pseudonocardiales</taxon>
        <taxon>Pseudonocardiaceae</taxon>
        <taxon>Saccharomonospora</taxon>
    </lineage>
</organism>
<dbReference type="CDD" id="cd09603">
    <property type="entry name" value="M1_APN_like"/>
    <property type="match status" value="1"/>
</dbReference>
<dbReference type="AlphaFoldDB" id="A0A837D8V2"/>
<keyword evidence="6" id="KW-0645">Protease</keyword>
<evidence type="ECO:0000259" key="14">
    <source>
        <dbReference type="Pfam" id="PF17900"/>
    </source>
</evidence>
<dbReference type="EC" id="3.4.11.2" evidence="4"/>
<evidence type="ECO:0000256" key="5">
    <source>
        <dbReference type="ARBA" id="ARBA00015611"/>
    </source>
</evidence>
<comment type="similarity">
    <text evidence="3">Belongs to the peptidase M1 family.</text>
</comment>